<dbReference type="AlphaFoldDB" id="G9MJA9"/>
<gene>
    <name evidence="3" type="ORF">TRIVIDRAFT_219338</name>
</gene>
<dbReference type="InterPro" id="IPR036866">
    <property type="entry name" value="RibonucZ/Hydroxyglut_hydro"/>
</dbReference>
<dbReference type="InterPro" id="IPR050855">
    <property type="entry name" value="NDM-1-like"/>
</dbReference>
<keyword evidence="4" id="KW-1185">Reference proteome</keyword>
<dbReference type="Proteomes" id="UP000007115">
    <property type="component" value="Unassembled WGS sequence"/>
</dbReference>
<evidence type="ECO:0000256" key="1">
    <source>
        <dbReference type="SAM" id="SignalP"/>
    </source>
</evidence>
<proteinExistence type="predicted"/>
<feature type="chain" id="PRO_5003523553" description="Metallo-beta-lactamase domain-containing protein" evidence="1">
    <location>
        <begin position="19"/>
        <end position="346"/>
    </location>
</feature>
<dbReference type="InterPro" id="IPR001279">
    <property type="entry name" value="Metallo-B-lactamas"/>
</dbReference>
<dbReference type="SUPFAM" id="SSF56281">
    <property type="entry name" value="Metallo-hydrolase/oxidoreductase"/>
    <property type="match status" value="1"/>
</dbReference>
<feature type="signal peptide" evidence="1">
    <location>
        <begin position="1"/>
        <end position="18"/>
    </location>
</feature>
<dbReference type="PANTHER" id="PTHR42951">
    <property type="entry name" value="METALLO-BETA-LACTAMASE DOMAIN-CONTAINING"/>
    <property type="match status" value="1"/>
</dbReference>
<dbReference type="OrthoDB" id="449487at2759"/>
<comment type="caution">
    <text evidence="3">The sequence shown here is derived from an EMBL/GenBank/DDBJ whole genome shotgun (WGS) entry which is preliminary data.</text>
</comment>
<protein>
    <recommendedName>
        <fullName evidence="2">Metallo-beta-lactamase domain-containing protein</fullName>
    </recommendedName>
</protein>
<dbReference type="Gene3D" id="3.60.15.10">
    <property type="entry name" value="Ribonuclease Z/Hydroxyacylglutathione hydrolase-like"/>
    <property type="match status" value="1"/>
</dbReference>
<reference evidence="3 4" key="1">
    <citation type="journal article" date="2011" name="Genome Biol.">
        <title>Comparative genome sequence analysis underscores mycoparasitism as the ancestral life style of Trichoderma.</title>
        <authorList>
            <person name="Kubicek C.P."/>
            <person name="Herrera-Estrella A."/>
            <person name="Seidl-Seiboth V."/>
            <person name="Martinez D.A."/>
            <person name="Druzhinina I.S."/>
            <person name="Thon M."/>
            <person name="Zeilinger S."/>
            <person name="Casas-Flores S."/>
            <person name="Horwitz B.A."/>
            <person name="Mukherjee P.K."/>
            <person name="Mukherjee M."/>
            <person name="Kredics L."/>
            <person name="Alcaraz L.D."/>
            <person name="Aerts A."/>
            <person name="Antal Z."/>
            <person name="Atanasova L."/>
            <person name="Cervantes-Badillo M.G."/>
            <person name="Challacombe J."/>
            <person name="Chertkov O."/>
            <person name="McCluskey K."/>
            <person name="Coulpier F."/>
            <person name="Deshpande N."/>
            <person name="von Doehren H."/>
            <person name="Ebbole D.J."/>
            <person name="Esquivel-Naranjo E.U."/>
            <person name="Fekete E."/>
            <person name="Flipphi M."/>
            <person name="Glaser F."/>
            <person name="Gomez-Rodriguez E.Y."/>
            <person name="Gruber S."/>
            <person name="Han C."/>
            <person name="Henrissat B."/>
            <person name="Hermosa R."/>
            <person name="Hernandez-Onate M."/>
            <person name="Karaffa L."/>
            <person name="Kosti I."/>
            <person name="Le Crom S."/>
            <person name="Lindquist E."/>
            <person name="Lucas S."/>
            <person name="Luebeck M."/>
            <person name="Luebeck P.S."/>
            <person name="Margeot A."/>
            <person name="Metz B."/>
            <person name="Misra M."/>
            <person name="Nevalainen H."/>
            <person name="Omann M."/>
            <person name="Packer N."/>
            <person name="Perrone G."/>
            <person name="Uresti-Rivera E.E."/>
            <person name="Salamov A."/>
            <person name="Schmoll M."/>
            <person name="Seiboth B."/>
            <person name="Shapiro H."/>
            <person name="Sukno S."/>
            <person name="Tamayo-Ramos J.A."/>
            <person name="Tisch D."/>
            <person name="Wiest A."/>
            <person name="Wilkinson H.H."/>
            <person name="Zhang M."/>
            <person name="Coutinho P.M."/>
            <person name="Kenerley C.M."/>
            <person name="Monte E."/>
            <person name="Baker S.E."/>
            <person name="Grigoriev I.V."/>
        </authorList>
    </citation>
    <scope>NUCLEOTIDE SEQUENCE [LARGE SCALE GENOMIC DNA]</scope>
    <source>
        <strain evidence="4">Gv29-8 / FGSC 10586</strain>
    </source>
</reference>
<sequence length="346" mass="38041">MRFSLISLLLGASCLAHAHSPAVTTYAPLPSTAVGPPVNAEGYRVQSLGGGAYMLSDGTYQSLFFVTPKSVIMVDAPPTTGENIFAAIQSVTHLPISHLVYSHYHADHIGGAYLLAKKGVKIIAHELTEYELTITPDPNRPLPHVTFKDSYTLHVDNQTIQLDYHGPVHAPGNLFIYAPKQKVLMLIDLVFPGWAPFANLAEAQNAAMFIKAHDLILKYDFKYYIGGHVTRIGDRKDVLIQQEYVHDLYNNARTAILLSNSPPNATNPLSFNTILDPIQQANPNNTWAAFSGYIDTLTDYCANVTTEKWLGKLGAVDVYTRSHCETLVESSRIDFGYLGPFGVHEG</sequence>
<dbReference type="OMA" id="YERQFDD"/>
<accession>G9MJA9</accession>
<evidence type="ECO:0000259" key="2">
    <source>
        <dbReference type="SMART" id="SM00849"/>
    </source>
</evidence>
<dbReference type="SMART" id="SM00849">
    <property type="entry name" value="Lactamase_B"/>
    <property type="match status" value="1"/>
</dbReference>
<dbReference type="Pfam" id="PF00753">
    <property type="entry name" value="Lactamase_B"/>
    <property type="match status" value="1"/>
</dbReference>
<feature type="domain" description="Metallo-beta-lactamase" evidence="2">
    <location>
        <begin position="59"/>
        <end position="228"/>
    </location>
</feature>
<name>G9MJA9_HYPVG</name>
<dbReference type="CDD" id="cd16276">
    <property type="entry name" value="metallo-hydrolase-like_MBL-fold"/>
    <property type="match status" value="1"/>
</dbReference>
<dbReference type="EMBL" id="ABDF02000003">
    <property type="protein sequence ID" value="EHK25572.1"/>
    <property type="molecule type" value="Genomic_DNA"/>
</dbReference>
<dbReference type="eggNOG" id="ENOG502RM18">
    <property type="taxonomic scope" value="Eukaryota"/>
</dbReference>
<dbReference type="GeneID" id="25791406"/>
<evidence type="ECO:0000313" key="4">
    <source>
        <dbReference type="Proteomes" id="UP000007115"/>
    </source>
</evidence>
<keyword evidence="1" id="KW-0732">Signal</keyword>
<dbReference type="HOGENOM" id="CLU_068924_0_0_1"/>
<evidence type="ECO:0000313" key="3">
    <source>
        <dbReference type="EMBL" id="EHK25572.1"/>
    </source>
</evidence>
<dbReference type="PANTHER" id="PTHR42951:SF20">
    <property type="entry name" value="BETA LACTAMASE"/>
    <property type="match status" value="1"/>
</dbReference>
<dbReference type="InParanoid" id="G9MJA9"/>
<organism evidence="3 4">
    <name type="scientific">Hypocrea virens (strain Gv29-8 / FGSC 10586)</name>
    <name type="common">Gliocladium virens</name>
    <name type="synonym">Trichoderma virens</name>
    <dbReference type="NCBI Taxonomy" id="413071"/>
    <lineage>
        <taxon>Eukaryota</taxon>
        <taxon>Fungi</taxon>
        <taxon>Dikarya</taxon>
        <taxon>Ascomycota</taxon>
        <taxon>Pezizomycotina</taxon>
        <taxon>Sordariomycetes</taxon>
        <taxon>Hypocreomycetidae</taxon>
        <taxon>Hypocreales</taxon>
        <taxon>Hypocreaceae</taxon>
        <taxon>Trichoderma</taxon>
    </lineage>
</organism>
<dbReference type="RefSeq" id="XP_013959777.1">
    <property type="nucleotide sequence ID" value="XM_014104302.1"/>
</dbReference>
<dbReference type="VEuPathDB" id="FungiDB:TRIVIDRAFT_219338"/>